<dbReference type="SUPFAM" id="SSF53067">
    <property type="entry name" value="Actin-like ATPase domain"/>
    <property type="match status" value="1"/>
</dbReference>
<evidence type="ECO:0000313" key="6">
    <source>
        <dbReference type="EMBL" id="SFL19666.1"/>
    </source>
</evidence>
<evidence type="ECO:0000313" key="7">
    <source>
        <dbReference type="Proteomes" id="UP000199006"/>
    </source>
</evidence>
<feature type="domain" description="ATPase BadF/BadG/BcrA/BcrD type" evidence="5">
    <location>
        <begin position="4"/>
        <end position="248"/>
    </location>
</feature>
<protein>
    <submittedName>
        <fullName evidence="6">CoA-substrate-specific enzyme activase, putative</fullName>
    </submittedName>
</protein>
<organism evidence="6 7">
    <name type="scientific">Halanaerobium salsuginis</name>
    <dbReference type="NCBI Taxonomy" id="29563"/>
    <lineage>
        <taxon>Bacteria</taxon>
        <taxon>Bacillati</taxon>
        <taxon>Bacillota</taxon>
        <taxon>Clostridia</taxon>
        <taxon>Halanaerobiales</taxon>
        <taxon>Halanaerobiaceae</taxon>
        <taxon>Halanaerobium</taxon>
    </lineage>
</organism>
<dbReference type="GO" id="GO:0051536">
    <property type="term" value="F:iron-sulfur cluster binding"/>
    <property type="evidence" value="ECO:0007669"/>
    <property type="project" value="UniProtKB-KW"/>
</dbReference>
<proteinExistence type="predicted"/>
<dbReference type="InterPro" id="IPR051805">
    <property type="entry name" value="Dehydratase_Activator_Redct"/>
</dbReference>
<comment type="cofactor">
    <cofactor evidence="1">
        <name>[4Fe-4S] cluster</name>
        <dbReference type="ChEBI" id="CHEBI:49883"/>
    </cofactor>
</comment>
<keyword evidence="2" id="KW-0479">Metal-binding</keyword>
<gene>
    <name evidence="6" type="ORF">SAMN02983006_00467</name>
</gene>
<dbReference type="OrthoDB" id="9778513at2"/>
<dbReference type="AlphaFoldDB" id="A0A1I4FS91"/>
<keyword evidence="4" id="KW-0411">Iron-sulfur</keyword>
<evidence type="ECO:0000256" key="4">
    <source>
        <dbReference type="ARBA" id="ARBA00023014"/>
    </source>
</evidence>
<dbReference type="PANTHER" id="PTHR32329">
    <property type="entry name" value="BIFUNCTIONAL PROTEIN [INCLUDES 2-HYDROXYACYL-COA DEHYDRATASE (N-TER) AND ITS ACTIVATOR DOMAIN (C_TERM)-RELATED"/>
    <property type="match status" value="1"/>
</dbReference>
<dbReference type="RefSeq" id="WP_089859011.1">
    <property type="nucleotide sequence ID" value="NZ_FOTI01000003.1"/>
</dbReference>
<dbReference type="Proteomes" id="UP000199006">
    <property type="component" value="Unassembled WGS sequence"/>
</dbReference>
<dbReference type="STRING" id="29563.SAMN02983006_00467"/>
<dbReference type="InterPro" id="IPR043129">
    <property type="entry name" value="ATPase_NBD"/>
</dbReference>
<evidence type="ECO:0000256" key="2">
    <source>
        <dbReference type="ARBA" id="ARBA00022723"/>
    </source>
</evidence>
<reference evidence="6 7" key="1">
    <citation type="submission" date="2016-10" db="EMBL/GenBank/DDBJ databases">
        <authorList>
            <person name="de Groot N.N."/>
        </authorList>
    </citation>
    <scope>NUCLEOTIDE SEQUENCE [LARGE SCALE GENOMIC DNA]</scope>
    <source>
        <strain evidence="6 7">ATCC 51327</strain>
    </source>
</reference>
<evidence type="ECO:0000259" key="5">
    <source>
        <dbReference type="Pfam" id="PF01869"/>
    </source>
</evidence>
<dbReference type="Pfam" id="PF01869">
    <property type="entry name" value="BcrAD_BadFG"/>
    <property type="match status" value="1"/>
</dbReference>
<dbReference type="CDD" id="cd24036">
    <property type="entry name" value="ASKHA_NBD_BcrAD_BadFG_HgdC_HadI"/>
    <property type="match status" value="1"/>
</dbReference>
<dbReference type="InterPro" id="IPR008275">
    <property type="entry name" value="CoA_E_activase_dom"/>
</dbReference>
<sequence length="253" mass="27036">MYSLGIDIGSVATKAVLFDGDIVDRVILPTGWSPRQAGKDAVIELLKKNGINQVNKIVVTGYGRIAVDFADKVVTEITCHGKGAYVLNNKVRTIIDIGGQDSKGININKHGKVIDFIMNDKCAAGTGKFLEVTINSLGEDITEIDELTRKAVAEKINSMCTVFAESEVVSLLAQGADKANIIMGIIDSIAARTVSLLNKINITDEVLFTGGLANSSQITNQLTKVLQKKVKTDTNSQFAGAIGAAIIGWEELQ</sequence>
<dbReference type="Gene3D" id="3.30.420.40">
    <property type="match status" value="2"/>
</dbReference>
<evidence type="ECO:0000256" key="3">
    <source>
        <dbReference type="ARBA" id="ARBA00023004"/>
    </source>
</evidence>
<keyword evidence="3" id="KW-0408">Iron</keyword>
<dbReference type="EMBL" id="FOTI01000003">
    <property type="protein sequence ID" value="SFL19666.1"/>
    <property type="molecule type" value="Genomic_DNA"/>
</dbReference>
<keyword evidence="7" id="KW-1185">Reference proteome</keyword>
<name>A0A1I4FS91_9FIRM</name>
<accession>A0A1I4FS91</accession>
<evidence type="ECO:0000256" key="1">
    <source>
        <dbReference type="ARBA" id="ARBA00001966"/>
    </source>
</evidence>
<dbReference type="InterPro" id="IPR002731">
    <property type="entry name" value="ATPase_BadF"/>
</dbReference>
<dbReference type="PANTHER" id="PTHR32329:SF2">
    <property type="entry name" value="BIFUNCTIONAL PROTEIN [INCLUDES 2-HYDROXYACYL-COA DEHYDRATASE (N-TER) AND ITS ACTIVATOR DOMAIN (C_TERM)"/>
    <property type="match status" value="1"/>
</dbReference>
<dbReference type="GO" id="GO:0046872">
    <property type="term" value="F:metal ion binding"/>
    <property type="evidence" value="ECO:0007669"/>
    <property type="project" value="UniProtKB-KW"/>
</dbReference>
<dbReference type="NCBIfam" id="TIGR00241">
    <property type="entry name" value="CoA_E_activ"/>
    <property type="match status" value="1"/>
</dbReference>